<evidence type="ECO:0000256" key="2">
    <source>
        <dbReference type="ARBA" id="ARBA00023125"/>
    </source>
</evidence>
<feature type="domain" description="HTH araC/xylS-type" evidence="5">
    <location>
        <begin position="1"/>
        <end position="48"/>
    </location>
</feature>
<keyword evidence="3" id="KW-0804">Transcription</keyword>
<keyword evidence="7" id="KW-1185">Reference proteome</keyword>
<accession>A0ABW0W4U1</accession>
<protein>
    <submittedName>
        <fullName evidence="6">Helix-turn-helix domain-containing protein</fullName>
    </submittedName>
</protein>
<comment type="caution">
    <text evidence="6">The sequence shown here is derived from an EMBL/GenBank/DDBJ whole genome shotgun (WGS) entry which is preliminary data.</text>
</comment>
<evidence type="ECO:0000256" key="4">
    <source>
        <dbReference type="SAM" id="MobiDB-lite"/>
    </source>
</evidence>
<evidence type="ECO:0000256" key="3">
    <source>
        <dbReference type="ARBA" id="ARBA00023163"/>
    </source>
</evidence>
<dbReference type="InterPro" id="IPR018060">
    <property type="entry name" value="HTH_AraC"/>
</dbReference>
<feature type="region of interest" description="Disordered" evidence="4">
    <location>
        <begin position="50"/>
        <end position="71"/>
    </location>
</feature>
<dbReference type="Proteomes" id="UP001596047">
    <property type="component" value="Unassembled WGS sequence"/>
</dbReference>
<dbReference type="RefSeq" id="WP_379190389.1">
    <property type="nucleotide sequence ID" value="NZ_JBHSOW010000080.1"/>
</dbReference>
<dbReference type="InterPro" id="IPR009057">
    <property type="entry name" value="Homeodomain-like_sf"/>
</dbReference>
<dbReference type="PANTHER" id="PTHR47893">
    <property type="entry name" value="REGULATORY PROTEIN PCHR"/>
    <property type="match status" value="1"/>
</dbReference>
<evidence type="ECO:0000256" key="1">
    <source>
        <dbReference type="ARBA" id="ARBA00023015"/>
    </source>
</evidence>
<dbReference type="EMBL" id="JBHSOW010000080">
    <property type="protein sequence ID" value="MFC5651761.1"/>
    <property type="molecule type" value="Genomic_DNA"/>
</dbReference>
<evidence type="ECO:0000313" key="7">
    <source>
        <dbReference type="Proteomes" id="UP001596047"/>
    </source>
</evidence>
<sequence length="71" mass="8571">MKKASDMLIQSDETISNIAKAFHYINFSHFAKLFRKYYGMNPQEYRRQFQFTRSKQPPKADYRDFRPLANS</sequence>
<dbReference type="PANTHER" id="PTHR47893:SF1">
    <property type="entry name" value="REGULATORY PROTEIN PCHR"/>
    <property type="match status" value="1"/>
</dbReference>
<dbReference type="PROSITE" id="PS01124">
    <property type="entry name" value="HTH_ARAC_FAMILY_2"/>
    <property type="match status" value="1"/>
</dbReference>
<feature type="compositionally biased region" description="Basic and acidic residues" evidence="4">
    <location>
        <begin position="58"/>
        <end position="71"/>
    </location>
</feature>
<dbReference type="PRINTS" id="PR00032">
    <property type="entry name" value="HTHARAC"/>
</dbReference>
<evidence type="ECO:0000313" key="6">
    <source>
        <dbReference type="EMBL" id="MFC5651761.1"/>
    </source>
</evidence>
<dbReference type="Gene3D" id="1.10.10.60">
    <property type="entry name" value="Homeodomain-like"/>
    <property type="match status" value="1"/>
</dbReference>
<dbReference type="InterPro" id="IPR020449">
    <property type="entry name" value="Tscrpt_reg_AraC-type_HTH"/>
</dbReference>
<organism evidence="6 7">
    <name type="scientific">Paenibacillus solisilvae</name>
    <dbReference type="NCBI Taxonomy" id="2486751"/>
    <lineage>
        <taxon>Bacteria</taxon>
        <taxon>Bacillati</taxon>
        <taxon>Bacillota</taxon>
        <taxon>Bacilli</taxon>
        <taxon>Bacillales</taxon>
        <taxon>Paenibacillaceae</taxon>
        <taxon>Paenibacillus</taxon>
    </lineage>
</organism>
<dbReference type="InterPro" id="IPR053142">
    <property type="entry name" value="PchR_regulatory_protein"/>
</dbReference>
<dbReference type="SUPFAM" id="SSF46689">
    <property type="entry name" value="Homeodomain-like"/>
    <property type="match status" value="1"/>
</dbReference>
<gene>
    <name evidence="6" type="ORF">ACFPYJ_22110</name>
</gene>
<evidence type="ECO:0000259" key="5">
    <source>
        <dbReference type="PROSITE" id="PS01124"/>
    </source>
</evidence>
<keyword evidence="2" id="KW-0238">DNA-binding</keyword>
<proteinExistence type="predicted"/>
<keyword evidence="1" id="KW-0805">Transcription regulation</keyword>
<reference evidence="7" key="1">
    <citation type="journal article" date="2019" name="Int. J. Syst. Evol. Microbiol.">
        <title>The Global Catalogue of Microorganisms (GCM) 10K type strain sequencing project: providing services to taxonomists for standard genome sequencing and annotation.</title>
        <authorList>
            <consortium name="The Broad Institute Genomics Platform"/>
            <consortium name="The Broad Institute Genome Sequencing Center for Infectious Disease"/>
            <person name="Wu L."/>
            <person name="Ma J."/>
        </authorList>
    </citation>
    <scope>NUCLEOTIDE SEQUENCE [LARGE SCALE GENOMIC DNA]</scope>
    <source>
        <strain evidence="7">CGMCC 1.3240</strain>
    </source>
</reference>
<dbReference type="Pfam" id="PF12833">
    <property type="entry name" value="HTH_18"/>
    <property type="match status" value="1"/>
</dbReference>
<name>A0ABW0W4U1_9BACL</name>